<evidence type="ECO:0000256" key="1">
    <source>
        <dbReference type="SAM" id="MobiDB-lite"/>
    </source>
</evidence>
<keyword evidence="3" id="KW-1185">Reference proteome</keyword>
<feature type="region of interest" description="Disordered" evidence="1">
    <location>
        <begin position="1"/>
        <end position="85"/>
    </location>
</feature>
<proteinExistence type="predicted"/>
<gene>
    <name evidence="2" type="ORF">FJTKL_05345</name>
</gene>
<evidence type="ECO:0000313" key="2">
    <source>
        <dbReference type="EMBL" id="KAL2293442.1"/>
    </source>
</evidence>
<protein>
    <submittedName>
        <fullName evidence="2">Uncharacterized protein</fullName>
    </submittedName>
</protein>
<accession>A0ABR4FFG7</accession>
<feature type="compositionally biased region" description="Polar residues" evidence="1">
    <location>
        <begin position="25"/>
        <end position="43"/>
    </location>
</feature>
<dbReference type="EMBL" id="JBAWTH010000001">
    <property type="protein sequence ID" value="KAL2293442.1"/>
    <property type="molecule type" value="Genomic_DNA"/>
</dbReference>
<feature type="compositionally biased region" description="Basic and acidic residues" evidence="1">
    <location>
        <begin position="49"/>
        <end position="59"/>
    </location>
</feature>
<evidence type="ECO:0000313" key="3">
    <source>
        <dbReference type="Proteomes" id="UP001600888"/>
    </source>
</evidence>
<name>A0ABR4FFG7_9PEZI</name>
<sequence>MCTESCQPALRQSVADIDQAEPPGRSTTTASGLSSPESPNSIQGPGGHAIDRCSRDRSPEALSSGASSLPPRPQTERGVQRSNSLTVPRTITFDEVFENVRREYSQEKHFIVEFPQDSNKWYILRCDEHDMNFGEYPFSSARCHIDSDAHGHISRTYENCILKLGVLVLGCTSKRAESNNEIYKKALQGGYKPKQGNMKLRKHRRTGRIPNNGAIGKKPHHNGPRPAGLFKPFEGIVNPDPGEVYQGAQQKPGRVEPQWCLVVCLPLRNW</sequence>
<comment type="caution">
    <text evidence="2">The sequence shown here is derived from an EMBL/GenBank/DDBJ whole genome shotgun (WGS) entry which is preliminary data.</text>
</comment>
<organism evidence="2 3">
    <name type="scientific">Diaporthe vaccinii</name>
    <dbReference type="NCBI Taxonomy" id="105482"/>
    <lineage>
        <taxon>Eukaryota</taxon>
        <taxon>Fungi</taxon>
        <taxon>Dikarya</taxon>
        <taxon>Ascomycota</taxon>
        <taxon>Pezizomycotina</taxon>
        <taxon>Sordariomycetes</taxon>
        <taxon>Sordariomycetidae</taxon>
        <taxon>Diaporthales</taxon>
        <taxon>Diaporthaceae</taxon>
        <taxon>Diaporthe</taxon>
        <taxon>Diaporthe eres species complex</taxon>
    </lineage>
</organism>
<reference evidence="2 3" key="1">
    <citation type="submission" date="2024-03" db="EMBL/GenBank/DDBJ databases">
        <title>A high-quality draft genome sequence of Diaporthe vaccinii, a causative agent of upright dieback and viscid rot disease in cranberry plants.</title>
        <authorList>
            <person name="Sarrasin M."/>
            <person name="Lang B.F."/>
            <person name="Burger G."/>
        </authorList>
    </citation>
    <scope>NUCLEOTIDE SEQUENCE [LARGE SCALE GENOMIC DNA]</scope>
    <source>
        <strain evidence="2 3">IS7</strain>
    </source>
</reference>
<dbReference type="Proteomes" id="UP001600888">
    <property type="component" value="Unassembled WGS sequence"/>
</dbReference>